<keyword evidence="3" id="KW-1185">Reference proteome</keyword>
<evidence type="ECO:0000256" key="1">
    <source>
        <dbReference type="SAM" id="Phobius"/>
    </source>
</evidence>
<feature type="transmembrane region" description="Helical" evidence="1">
    <location>
        <begin position="59"/>
        <end position="80"/>
    </location>
</feature>
<feature type="transmembrane region" description="Helical" evidence="1">
    <location>
        <begin position="17"/>
        <end position="38"/>
    </location>
</feature>
<gene>
    <name evidence="2" type="ORF">KGD84_02110</name>
</gene>
<name>A0ABX8BY06_9ACTN</name>
<protein>
    <submittedName>
        <fullName evidence="2">Uncharacterized protein</fullName>
    </submittedName>
</protein>
<keyword evidence="1" id="KW-1133">Transmembrane helix</keyword>
<evidence type="ECO:0000313" key="3">
    <source>
        <dbReference type="Proteomes" id="UP000676079"/>
    </source>
</evidence>
<sequence length="268" mass="29391">MDSAAALVQFERAGNELLGYVVGLGAVVGVLALIIIGGRMIHANFTGDPWIAARGMAELPWVILGIILLIAAGSLAAVLLQGSRHDTEEDLGNLVERVVQEQAAREQESSCEGGLRDPDTSTYVCPDSDRWTELSHTLPLTGADDVRCTYDGASDCYEYCFVTGFADVHNNFEHSPCTPRGDDRDLMGRSDWIWATYHCANLPSSLLNETAKSCKDAIDDFDEVPRKYQLAAGRGEGAVKRYYICTQYPAWVEANREVGDFPQDYCPD</sequence>
<keyword evidence="1" id="KW-0472">Membrane</keyword>
<evidence type="ECO:0000313" key="2">
    <source>
        <dbReference type="EMBL" id="QUX25693.1"/>
    </source>
</evidence>
<dbReference type="Proteomes" id="UP000676079">
    <property type="component" value="Chromosome"/>
</dbReference>
<reference evidence="2 3" key="1">
    <citation type="submission" date="2021-05" db="EMBL/GenBank/DDBJ databases">
        <title>Direct Submission.</title>
        <authorList>
            <person name="Li K."/>
            <person name="Gao J."/>
        </authorList>
    </citation>
    <scope>NUCLEOTIDE SEQUENCE [LARGE SCALE GENOMIC DNA]</scope>
    <source>
        <strain evidence="2 3">Mg02</strain>
    </source>
</reference>
<dbReference type="EMBL" id="CP074133">
    <property type="protein sequence ID" value="QUX25693.1"/>
    <property type="molecule type" value="Genomic_DNA"/>
</dbReference>
<accession>A0ABX8BY06</accession>
<organism evidence="2 3">
    <name type="scientific">Nocardiopsis changdeensis</name>
    <dbReference type="NCBI Taxonomy" id="2831969"/>
    <lineage>
        <taxon>Bacteria</taxon>
        <taxon>Bacillati</taxon>
        <taxon>Actinomycetota</taxon>
        <taxon>Actinomycetes</taxon>
        <taxon>Streptosporangiales</taxon>
        <taxon>Nocardiopsidaceae</taxon>
        <taxon>Nocardiopsis</taxon>
    </lineage>
</organism>
<keyword evidence="1" id="KW-0812">Transmembrane</keyword>
<proteinExistence type="predicted"/>